<keyword evidence="1" id="KW-0812">Transmembrane</keyword>
<dbReference type="Proteomes" id="UP000694680">
    <property type="component" value="Chromosome 12"/>
</dbReference>
<protein>
    <submittedName>
        <fullName evidence="2">Uncharacterized protein</fullName>
    </submittedName>
</protein>
<feature type="transmembrane region" description="Helical" evidence="1">
    <location>
        <begin position="6"/>
        <end position="24"/>
    </location>
</feature>
<evidence type="ECO:0000256" key="1">
    <source>
        <dbReference type="SAM" id="Phobius"/>
    </source>
</evidence>
<feature type="transmembrane region" description="Helical" evidence="1">
    <location>
        <begin position="67"/>
        <end position="84"/>
    </location>
</feature>
<reference evidence="2" key="3">
    <citation type="submission" date="2025-09" db="UniProtKB">
        <authorList>
            <consortium name="Ensembl"/>
        </authorList>
    </citation>
    <scope>IDENTIFICATION</scope>
</reference>
<dbReference type="Ensembl" id="ENSGWIT00000023310.1">
    <property type="protein sequence ID" value="ENSGWIP00000021247.1"/>
    <property type="gene ID" value="ENSGWIG00000011484.1"/>
</dbReference>
<name>A0A8C5EFY3_GOUWI</name>
<evidence type="ECO:0000313" key="2">
    <source>
        <dbReference type="Ensembl" id="ENSGWIP00000021247.1"/>
    </source>
</evidence>
<evidence type="ECO:0000313" key="3">
    <source>
        <dbReference type="Proteomes" id="UP000694680"/>
    </source>
</evidence>
<keyword evidence="3" id="KW-1185">Reference proteome</keyword>
<reference evidence="2" key="1">
    <citation type="submission" date="2020-06" db="EMBL/GenBank/DDBJ databases">
        <authorList>
            <consortium name="Wellcome Sanger Institute Data Sharing"/>
        </authorList>
    </citation>
    <scope>NUCLEOTIDE SEQUENCE [LARGE SCALE GENOMIC DNA]</scope>
</reference>
<keyword evidence="1" id="KW-0472">Membrane</keyword>
<sequence length="90" mass="10683">MCAEGLFILNFGKIILYLKIFFFLKNKALSGRSYRTCFSLKERLPLVRTLRLFLIIIKFLVRLFSLLLVLACGFSLWCFFRYSFRSLRPA</sequence>
<dbReference type="AlphaFoldDB" id="A0A8C5EFY3"/>
<keyword evidence="1" id="KW-1133">Transmembrane helix</keyword>
<proteinExistence type="predicted"/>
<accession>A0A8C5EFY3</accession>
<organism evidence="2 3">
    <name type="scientific">Gouania willdenowi</name>
    <name type="common">Blunt-snouted clingfish</name>
    <name type="synonym">Lepadogaster willdenowi</name>
    <dbReference type="NCBI Taxonomy" id="441366"/>
    <lineage>
        <taxon>Eukaryota</taxon>
        <taxon>Metazoa</taxon>
        <taxon>Chordata</taxon>
        <taxon>Craniata</taxon>
        <taxon>Vertebrata</taxon>
        <taxon>Euteleostomi</taxon>
        <taxon>Actinopterygii</taxon>
        <taxon>Neopterygii</taxon>
        <taxon>Teleostei</taxon>
        <taxon>Neoteleostei</taxon>
        <taxon>Acanthomorphata</taxon>
        <taxon>Ovalentaria</taxon>
        <taxon>Blenniimorphae</taxon>
        <taxon>Blenniiformes</taxon>
        <taxon>Gobiesocoidei</taxon>
        <taxon>Gobiesocidae</taxon>
        <taxon>Gobiesocinae</taxon>
        <taxon>Gouania</taxon>
    </lineage>
</organism>
<reference evidence="2" key="2">
    <citation type="submission" date="2025-08" db="UniProtKB">
        <authorList>
            <consortium name="Ensembl"/>
        </authorList>
    </citation>
    <scope>IDENTIFICATION</scope>
</reference>